<keyword evidence="2" id="KW-0949">S-adenosyl-L-methionine</keyword>
<dbReference type="Proteomes" id="UP000078240">
    <property type="component" value="Unassembled WGS sequence"/>
</dbReference>
<accession>A0A179H129</accession>
<dbReference type="EC" id="2.1.1.137" evidence="4"/>
<evidence type="ECO:0000256" key="2">
    <source>
        <dbReference type="ARBA" id="ARBA00022691"/>
    </source>
</evidence>
<comment type="caution">
    <text evidence="10">The sequence shown here is derived from an EMBL/GenBank/DDBJ whole genome shotgun (WGS) entry which is preliminary data.</text>
</comment>
<dbReference type="EMBL" id="LSBH01000002">
    <property type="protein sequence ID" value="OAQ83844.1"/>
    <property type="molecule type" value="Genomic_DNA"/>
</dbReference>
<evidence type="ECO:0000256" key="6">
    <source>
        <dbReference type="ARBA" id="ARBA00047941"/>
    </source>
</evidence>
<comment type="similarity">
    <text evidence="3">Belongs to the methyltransferase superfamily. Arsenite methyltransferase family.</text>
</comment>
<name>A0A179H129_PURLI</name>
<comment type="catalytic activity">
    <reaction evidence="6">
        <text>arsenic triglutathione + [thioredoxin]-dithiol + S-adenosyl-L-methionine + 2 H2O = methylarsonous acid + [thioredoxin]-disulfide + 3 glutathione + S-adenosyl-L-homocysteine + H(+)</text>
        <dbReference type="Rhea" id="RHEA:69460"/>
        <dbReference type="Rhea" id="RHEA-COMP:10698"/>
        <dbReference type="Rhea" id="RHEA-COMP:10700"/>
        <dbReference type="ChEBI" id="CHEBI:15377"/>
        <dbReference type="ChEBI" id="CHEBI:15378"/>
        <dbReference type="ChEBI" id="CHEBI:17826"/>
        <dbReference type="ChEBI" id="CHEBI:29950"/>
        <dbReference type="ChEBI" id="CHEBI:50058"/>
        <dbReference type="ChEBI" id="CHEBI:57856"/>
        <dbReference type="ChEBI" id="CHEBI:57925"/>
        <dbReference type="ChEBI" id="CHEBI:59789"/>
        <dbReference type="ChEBI" id="CHEBI:183640"/>
        <dbReference type="EC" id="2.1.1.137"/>
    </reaction>
</comment>
<evidence type="ECO:0000256" key="7">
    <source>
        <dbReference type="ARBA" id="ARBA00047943"/>
    </source>
</evidence>
<dbReference type="InterPro" id="IPR029063">
    <property type="entry name" value="SAM-dependent_MTases_sf"/>
</dbReference>
<dbReference type="PANTHER" id="PTHR43675:SF8">
    <property type="entry name" value="ARSENITE METHYLTRANSFERASE"/>
    <property type="match status" value="1"/>
</dbReference>
<gene>
    <name evidence="10" type="ORF">VFPBJ_02611</name>
</gene>
<dbReference type="AlphaFoldDB" id="A0A179H129"/>
<sequence length="277" mass="29184">MDSQKIYSEVSERYSAAARGSNTGFGDTIAKAFGYSEEELAGIPKDSNMGLSCGNPLAIATLRDGETVVDLGSGAGLDVFLAAGKVGPTGKAIGVDMNEDMLAKARKLKATSGKDNVEFIHSRITKIDLPSSSADCIISNCVINLVPAEEKQLVFDEMFRILKPGGRVAVSDILAKKPLSEEIKENIGMYVGCVAGASQVTEYEQHLEAAGFKDVLIAGMGSDLNVYAENCADGCCATEASSDAGGCCSPKKNVLADLTSLDLNQWVGSYKVYAVKR</sequence>
<evidence type="ECO:0000313" key="10">
    <source>
        <dbReference type="EMBL" id="OAQ83844.1"/>
    </source>
</evidence>
<evidence type="ECO:0000256" key="8">
    <source>
        <dbReference type="ARBA" id="ARBA00048428"/>
    </source>
</evidence>
<feature type="domain" description="Methyltransferase" evidence="9">
    <location>
        <begin position="63"/>
        <end position="211"/>
    </location>
</feature>
<evidence type="ECO:0000256" key="5">
    <source>
        <dbReference type="ARBA" id="ARBA00034545"/>
    </source>
</evidence>
<dbReference type="GO" id="GO:0030791">
    <property type="term" value="F:arsenite methyltransferase activity"/>
    <property type="evidence" value="ECO:0007669"/>
    <property type="project" value="UniProtKB-EC"/>
</dbReference>
<dbReference type="CDD" id="cd02440">
    <property type="entry name" value="AdoMet_MTases"/>
    <property type="match status" value="1"/>
</dbReference>
<protein>
    <recommendedName>
        <fullName evidence="5">Arsenite methyltransferase</fullName>
        <ecNumber evidence="4">2.1.1.137</ecNumber>
    </recommendedName>
</protein>
<evidence type="ECO:0000259" key="9">
    <source>
        <dbReference type="Pfam" id="PF13847"/>
    </source>
</evidence>
<proteinExistence type="inferred from homology"/>
<comment type="catalytic activity">
    <reaction evidence="8">
        <text>arsenic triglutathione + 3 [thioredoxin]-dithiol + 3 S-adenosyl-L-methionine = trimethylarsine + 3 [thioredoxin]-disulfide + 3 glutathione + 3 S-adenosyl-L-homocysteine + 3 H(+)</text>
        <dbReference type="Rhea" id="RHEA:69432"/>
        <dbReference type="Rhea" id="RHEA-COMP:10698"/>
        <dbReference type="Rhea" id="RHEA-COMP:10700"/>
        <dbReference type="ChEBI" id="CHEBI:15378"/>
        <dbReference type="ChEBI" id="CHEBI:27130"/>
        <dbReference type="ChEBI" id="CHEBI:29950"/>
        <dbReference type="ChEBI" id="CHEBI:50058"/>
        <dbReference type="ChEBI" id="CHEBI:57856"/>
        <dbReference type="ChEBI" id="CHEBI:57925"/>
        <dbReference type="ChEBI" id="CHEBI:59789"/>
        <dbReference type="ChEBI" id="CHEBI:183640"/>
        <dbReference type="EC" id="2.1.1.137"/>
    </reaction>
</comment>
<keyword evidence="1 10" id="KW-0808">Transferase</keyword>
<comment type="catalytic activity">
    <reaction evidence="7">
        <text>arsenic triglutathione + 2 [thioredoxin]-dithiol + 2 S-adenosyl-L-methionine + H2O = dimethylarsinous acid + 2 [thioredoxin]-disulfide + 3 glutathione + 2 S-adenosyl-L-homocysteine + 2 H(+)</text>
        <dbReference type="Rhea" id="RHEA:69464"/>
        <dbReference type="Rhea" id="RHEA-COMP:10698"/>
        <dbReference type="Rhea" id="RHEA-COMP:10700"/>
        <dbReference type="ChEBI" id="CHEBI:15377"/>
        <dbReference type="ChEBI" id="CHEBI:15378"/>
        <dbReference type="ChEBI" id="CHEBI:23808"/>
        <dbReference type="ChEBI" id="CHEBI:29950"/>
        <dbReference type="ChEBI" id="CHEBI:50058"/>
        <dbReference type="ChEBI" id="CHEBI:57856"/>
        <dbReference type="ChEBI" id="CHEBI:57925"/>
        <dbReference type="ChEBI" id="CHEBI:59789"/>
        <dbReference type="ChEBI" id="CHEBI:183640"/>
        <dbReference type="EC" id="2.1.1.137"/>
    </reaction>
</comment>
<dbReference type="InterPro" id="IPR026669">
    <property type="entry name" value="Arsenite_MeTrfase-like"/>
</dbReference>
<reference evidence="10 11" key="1">
    <citation type="submission" date="2016-01" db="EMBL/GenBank/DDBJ databases">
        <title>Biosynthesis of antibiotic leucinostatins and their inhibition on Phytophthora in bio-control Purpureocillium lilacinum.</title>
        <authorList>
            <person name="Wang G."/>
            <person name="Liu Z."/>
            <person name="Lin R."/>
            <person name="Li E."/>
            <person name="Mao Z."/>
            <person name="Ling J."/>
            <person name="Yin W."/>
            <person name="Xie B."/>
        </authorList>
    </citation>
    <scope>NUCLEOTIDE SEQUENCE [LARGE SCALE GENOMIC DNA]</scope>
    <source>
        <strain evidence="10">PLBJ-1</strain>
    </source>
</reference>
<dbReference type="Pfam" id="PF13847">
    <property type="entry name" value="Methyltransf_31"/>
    <property type="match status" value="1"/>
</dbReference>
<dbReference type="Gene3D" id="3.40.50.150">
    <property type="entry name" value="Vaccinia Virus protein VP39"/>
    <property type="match status" value="1"/>
</dbReference>
<dbReference type="PANTHER" id="PTHR43675">
    <property type="entry name" value="ARSENITE METHYLTRANSFERASE"/>
    <property type="match status" value="1"/>
</dbReference>
<organism evidence="10 11">
    <name type="scientific">Purpureocillium lilacinum</name>
    <name type="common">Paecilomyces lilacinus</name>
    <dbReference type="NCBI Taxonomy" id="33203"/>
    <lineage>
        <taxon>Eukaryota</taxon>
        <taxon>Fungi</taxon>
        <taxon>Dikarya</taxon>
        <taxon>Ascomycota</taxon>
        <taxon>Pezizomycotina</taxon>
        <taxon>Sordariomycetes</taxon>
        <taxon>Hypocreomycetidae</taxon>
        <taxon>Hypocreales</taxon>
        <taxon>Ophiocordycipitaceae</taxon>
        <taxon>Purpureocillium</taxon>
    </lineage>
</organism>
<keyword evidence="10" id="KW-0489">Methyltransferase</keyword>
<dbReference type="InterPro" id="IPR025714">
    <property type="entry name" value="Methyltranfer_dom"/>
</dbReference>
<dbReference type="SUPFAM" id="SSF53335">
    <property type="entry name" value="S-adenosyl-L-methionine-dependent methyltransferases"/>
    <property type="match status" value="1"/>
</dbReference>
<evidence type="ECO:0000256" key="1">
    <source>
        <dbReference type="ARBA" id="ARBA00022679"/>
    </source>
</evidence>
<dbReference type="GO" id="GO:0032259">
    <property type="term" value="P:methylation"/>
    <property type="evidence" value="ECO:0007669"/>
    <property type="project" value="UniProtKB-KW"/>
</dbReference>
<evidence type="ECO:0000256" key="3">
    <source>
        <dbReference type="ARBA" id="ARBA00034487"/>
    </source>
</evidence>
<evidence type="ECO:0000256" key="4">
    <source>
        <dbReference type="ARBA" id="ARBA00034521"/>
    </source>
</evidence>
<evidence type="ECO:0000313" key="11">
    <source>
        <dbReference type="Proteomes" id="UP000078240"/>
    </source>
</evidence>